<comment type="caution">
    <text evidence="3">The sequence shown here is derived from an EMBL/GenBank/DDBJ whole genome shotgun (WGS) entry which is preliminary data.</text>
</comment>
<dbReference type="PROSITE" id="PS51257">
    <property type="entry name" value="PROKAR_LIPOPROTEIN"/>
    <property type="match status" value="1"/>
</dbReference>
<dbReference type="ExpressionAtlas" id="A0A3L6FYN2">
    <property type="expression patterns" value="baseline and differential"/>
</dbReference>
<proteinExistence type="predicted"/>
<dbReference type="PANTHER" id="PTHR33414:SF8">
    <property type="entry name" value="OS09G0559200 PROTEIN"/>
    <property type="match status" value="1"/>
</dbReference>
<feature type="compositionally biased region" description="Basic and acidic residues" evidence="1">
    <location>
        <begin position="91"/>
        <end position="102"/>
    </location>
</feature>
<reference evidence="3" key="1">
    <citation type="journal article" date="2018" name="Nat. Genet.">
        <title>Extensive intraspecific gene order and gene structural variations between Mo17 and other maize genomes.</title>
        <authorList>
            <person name="Sun S."/>
            <person name="Zhou Y."/>
            <person name="Chen J."/>
            <person name="Shi J."/>
            <person name="Zhao H."/>
            <person name="Zhao H."/>
            <person name="Song W."/>
            <person name="Zhang M."/>
            <person name="Cui Y."/>
            <person name="Dong X."/>
            <person name="Liu H."/>
            <person name="Ma X."/>
            <person name="Jiao Y."/>
            <person name="Wang B."/>
            <person name="Wei X."/>
            <person name="Stein J.C."/>
            <person name="Glaubitz J.C."/>
            <person name="Lu F."/>
            <person name="Yu G."/>
            <person name="Liang C."/>
            <person name="Fengler K."/>
            <person name="Li B."/>
            <person name="Rafalski A."/>
            <person name="Schnable P.S."/>
            <person name="Ware D.H."/>
            <person name="Buckler E.S."/>
            <person name="Lai J."/>
        </authorList>
    </citation>
    <scope>NUCLEOTIDE SEQUENCE [LARGE SCALE GENOMIC DNA]</scope>
    <source>
        <tissue evidence="3">Seedling</tissue>
    </source>
</reference>
<feature type="compositionally biased region" description="Basic and acidic residues" evidence="1">
    <location>
        <begin position="109"/>
        <end position="128"/>
    </location>
</feature>
<evidence type="ECO:0000259" key="2">
    <source>
        <dbReference type="Pfam" id="PF21745"/>
    </source>
</evidence>
<feature type="region of interest" description="Disordered" evidence="1">
    <location>
        <begin position="1"/>
        <end position="73"/>
    </location>
</feature>
<dbReference type="InterPro" id="IPR048972">
    <property type="entry name" value="PMI1_PMIR1-2_C"/>
</dbReference>
<evidence type="ECO:0000313" key="3">
    <source>
        <dbReference type="EMBL" id="PWZ39663.1"/>
    </source>
</evidence>
<gene>
    <name evidence="3" type="ORF">Zm00014a_038196</name>
</gene>
<accession>A0A3L6FYN2</accession>
<name>A0A3L6FYN2_MAIZE</name>
<sequence>MRIENPFPLATGASTARPMSREKPPAPAVVSTGCSGFMSCLSRHRRGPQQPAVPRGAAVLPRRSDAGASDAGAEAAEGCWKRVQFLEEEEEGKKLSGHEERPAPGAPERVARVRAKQDRAERGGEFTDRVGNGAKATAEGGGSVMSMSTAKTTAATMCASAGHGVQEVVRLEDGSYMREVRRVVGRPWERLAVQVSRPVVPADAASASEVLGKMAAMNADDLRKFLVQLMPLEDITGQKNPGEPVRRAARPSSGDDLVEALVLDTMGMLESLLLEGLKIQMASPATDPAAGDGRRDRAVGKDCMVHVVLMQARDPKERYGAIGDPMIGLIEASLEKKDATAVRLRILGLHVAGISFVMRRPSDDGSRCMLWSAYLRRCKESHDGDGGGDCCRCICVRNPNRFFRR</sequence>
<dbReference type="Pfam" id="PF21745">
    <property type="entry name" value="PMI1_PMIR1-2_C"/>
    <property type="match status" value="1"/>
</dbReference>
<evidence type="ECO:0000256" key="1">
    <source>
        <dbReference type="SAM" id="MobiDB-lite"/>
    </source>
</evidence>
<dbReference type="Proteomes" id="UP000251960">
    <property type="component" value="Chromosome 2"/>
</dbReference>
<organism evidence="3">
    <name type="scientific">Zea mays</name>
    <name type="common">Maize</name>
    <dbReference type="NCBI Taxonomy" id="4577"/>
    <lineage>
        <taxon>Eukaryota</taxon>
        <taxon>Viridiplantae</taxon>
        <taxon>Streptophyta</taxon>
        <taxon>Embryophyta</taxon>
        <taxon>Tracheophyta</taxon>
        <taxon>Spermatophyta</taxon>
        <taxon>Magnoliopsida</taxon>
        <taxon>Liliopsida</taxon>
        <taxon>Poales</taxon>
        <taxon>Poaceae</taxon>
        <taxon>PACMAD clade</taxon>
        <taxon>Panicoideae</taxon>
        <taxon>Andropogonodae</taxon>
        <taxon>Andropogoneae</taxon>
        <taxon>Tripsacinae</taxon>
        <taxon>Zea</taxon>
    </lineage>
</organism>
<dbReference type="EMBL" id="NCVQ01000003">
    <property type="protein sequence ID" value="PWZ39663.1"/>
    <property type="molecule type" value="Genomic_DNA"/>
</dbReference>
<dbReference type="PANTHER" id="PTHR33414">
    <property type="entry name" value="PROTEIN PLASTID MOVEMENT IMPAIRED 1-RELATED 1"/>
    <property type="match status" value="1"/>
</dbReference>
<feature type="domain" description="PMI1/PMIR1-2 C-terminal" evidence="2">
    <location>
        <begin position="190"/>
        <end position="238"/>
    </location>
</feature>
<protein>
    <recommendedName>
        <fullName evidence="2">PMI1/PMIR1-2 C-terminal domain-containing protein</fullName>
    </recommendedName>
</protein>
<feature type="region of interest" description="Disordered" evidence="1">
    <location>
        <begin position="90"/>
        <end position="144"/>
    </location>
</feature>
<dbReference type="AlphaFoldDB" id="A0A3L6FYN2"/>
<dbReference type="InterPro" id="IPR039614">
    <property type="entry name" value="PMI1-like"/>
</dbReference>